<dbReference type="PANTHER" id="PTHR31630">
    <property type="entry name" value="PHYTANOYL-COA DIOXYGENASE-RELATED-RELATED"/>
    <property type="match status" value="1"/>
</dbReference>
<dbReference type="EMBL" id="CABFNQ020000690">
    <property type="protein sequence ID" value="CAH0023294.1"/>
    <property type="molecule type" value="Genomic_DNA"/>
</dbReference>
<evidence type="ECO:0000313" key="2">
    <source>
        <dbReference type="Proteomes" id="UP000696573"/>
    </source>
</evidence>
<gene>
    <name evidence="1" type="ORF">CRHIZ90672A_00007748</name>
</gene>
<sequence>MSTQTVTVTRVATNGHPKESITPKPAGENRLFAKEGVTYGDWPDDLVRDGVAVVKGAIPCGRAEKYAEDIFTFLETFKGGLGSKRDDPSTVKEDNLPIINEKGIAFEKVYDTEDLIVSFDGVNISFPNRADLPDNKPWPHQDQDPQRPRFRCLQGLVNLLPNGPNDGGLIVCKGAYRLSEEFHEKFKDEPDKL</sequence>
<proteinExistence type="predicted"/>
<dbReference type="PANTHER" id="PTHR31630:SF7">
    <property type="entry name" value="PHYTANOYL-COA DIOXYGENASE"/>
    <property type="match status" value="1"/>
</dbReference>
<keyword evidence="2" id="KW-1185">Reference proteome</keyword>
<evidence type="ECO:0000313" key="1">
    <source>
        <dbReference type="EMBL" id="CAH0023294.1"/>
    </source>
</evidence>
<accession>A0A9N9VH54</accession>
<name>A0A9N9VH54_9HYPO</name>
<comment type="caution">
    <text evidence="1">The sequence shown here is derived from an EMBL/GenBank/DDBJ whole genome shotgun (WGS) entry which is preliminary data.</text>
</comment>
<organism evidence="1 2">
    <name type="scientific">Clonostachys rhizophaga</name>
    <dbReference type="NCBI Taxonomy" id="160324"/>
    <lineage>
        <taxon>Eukaryota</taxon>
        <taxon>Fungi</taxon>
        <taxon>Dikarya</taxon>
        <taxon>Ascomycota</taxon>
        <taxon>Pezizomycotina</taxon>
        <taxon>Sordariomycetes</taxon>
        <taxon>Hypocreomycetidae</taxon>
        <taxon>Hypocreales</taxon>
        <taxon>Bionectriaceae</taxon>
        <taxon>Clonostachys</taxon>
    </lineage>
</organism>
<dbReference type="AlphaFoldDB" id="A0A9N9VH54"/>
<dbReference type="SUPFAM" id="SSF51197">
    <property type="entry name" value="Clavaminate synthase-like"/>
    <property type="match status" value="1"/>
</dbReference>
<protein>
    <submittedName>
        <fullName evidence="1">Uncharacterized protein</fullName>
    </submittedName>
</protein>
<reference evidence="1" key="1">
    <citation type="submission" date="2021-10" db="EMBL/GenBank/DDBJ databases">
        <authorList>
            <person name="Piombo E."/>
        </authorList>
    </citation>
    <scope>NUCLEOTIDE SEQUENCE</scope>
</reference>
<dbReference type="OrthoDB" id="445007at2759"/>
<dbReference type="Proteomes" id="UP000696573">
    <property type="component" value="Unassembled WGS sequence"/>
</dbReference>